<feature type="non-terminal residue" evidence="4">
    <location>
        <position position="453"/>
    </location>
</feature>
<accession>A0A147BES1</accession>
<keyword evidence="1" id="KW-0106">Calcium</keyword>
<dbReference type="PROSITE" id="PS00018">
    <property type="entry name" value="EF_HAND_1"/>
    <property type="match status" value="1"/>
</dbReference>
<proteinExistence type="predicted"/>
<dbReference type="InterPro" id="IPR011992">
    <property type="entry name" value="EF-hand-dom_pair"/>
</dbReference>
<dbReference type="GO" id="GO:0005509">
    <property type="term" value="F:calcium ion binding"/>
    <property type="evidence" value="ECO:0007669"/>
    <property type="project" value="InterPro"/>
</dbReference>
<dbReference type="InterPro" id="IPR018247">
    <property type="entry name" value="EF_Hand_1_Ca_BS"/>
</dbReference>
<evidence type="ECO:0000256" key="2">
    <source>
        <dbReference type="SAM" id="MobiDB-lite"/>
    </source>
</evidence>
<feature type="compositionally biased region" description="Basic and acidic residues" evidence="2">
    <location>
        <begin position="308"/>
        <end position="319"/>
    </location>
</feature>
<dbReference type="EMBL" id="GEGO01006128">
    <property type="protein sequence ID" value="JAR89276.1"/>
    <property type="molecule type" value="Transcribed_RNA"/>
</dbReference>
<evidence type="ECO:0000256" key="1">
    <source>
        <dbReference type="ARBA" id="ARBA00022837"/>
    </source>
</evidence>
<feature type="compositionally biased region" description="Polar residues" evidence="2">
    <location>
        <begin position="429"/>
        <end position="443"/>
    </location>
</feature>
<feature type="region of interest" description="Disordered" evidence="2">
    <location>
        <begin position="298"/>
        <end position="453"/>
    </location>
</feature>
<name>A0A147BES1_IXORI</name>
<feature type="compositionally biased region" description="Acidic residues" evidence="2">
    <location>
        <begin position="335"/>
        <end position="358"/>
    </location>
</feature>
<feature type="non-terminal residue" evidence="4">
    <location>
        <position position="1"/>
    </location>
</feature>
<feature type="domain" description="EF-hand" evidence="3">
    <location>
        <begin position="59"/>
        <end position="94"/>
    </location>
</feature>
<evidence type="ECO:0000259" key="3">
    <source>
        <dbReference type="PROSITE" id="PS50222"/>
    </source>
</evidence>
<dbReference type="Pfam" id="PF13499">
    <property type="entry name" value="EF-hand_7"/>
    <property type="match status" value="1"/>
</dbReference>
<dbReference type="InterPro" id="IPR002048">
    <property type="entry name" value="EF_hand_dom"/>
</dbReference>
<protein>
    <submittedName>
        <fullName evidence="4">Putative myosin class ii heavy chain</fullName>
    </submittedName>
</protein>
<organism evidence="4">
    <name type="scientific">Ixodes ricinus</name>
    <name type="common">Common tick</name>
    <name type="synonym">Acarus ricinus</name>
    <dbReference type="NCBI Taxonomy" id="34613"/>
    <lineage>
        <taxon>Eukaryota</taxon>
        <taxon>Metazoa</taxon>
        <taxon>Ecdysozoa</taxon>
        <taxon>Arthropoda</taxon>
        <taxon>Chelicerata</taxon>
        <taxon>Arachnida</taxon>
        <taxon>Acari</taxon>
        <taxon>Parasitiformes</taxon>
        <taxon>Ixodida</taxon>
        <taxon>Ixodoidea</taxon>
        <taxon>Ixodidae</taxon>
        <taxon>Ixodinae</taxon>
        <taxon>Ixodes</taxon>
    </lineage>
</organism>
<reference evidence="4" key="1">
    <citation type="journal article" date="2018" name="PLoS Negl. Trop. Dis.">
        <title>Sialome diversity of ticks revealed by RNAseq of single tick salivary glands.</title>
        <authorList>
            <person name="Perner J."/>
            <person name="Kropackova S."/>
            <person name="Kopacek P."/>
            <person name="Ribeiro J.M."/>
        </authorList>
    </citation>
    <scope>NUCLEOTIDE SEQUENCE</scope>
    <source>
        <strain evidence="4">Siblings of single egg batch collected in Ceske Budejovice</strain>
        <tissue evidence="4">Salivary glands</tissue>
    </source>
</reference>
<feature type="compositionally biased region" description="Polar residues" evidence="2">
    <location>
        <begin position="396"/>
        <end position="405"/>
    </location>
</feature>
<dbReference type="SUPFAM" id="SSF47473">
    <property type="entry name" value="EF-hand"/>
    <property type="match status" value="1"/>
</dbReference>
<sequence>NCDDDELFSAAMQSDAKPQGQVRELLVNKALELFTLCDKEDKGFINKRDMQKLQGELPLEPEQLEMVFDSLDVDHNGYLTLEEFTDGFGMFLGFDSKPRRLSCQVDTLAPGTELVPPVQETLAEETSDDDDRFEEFLDNLGAQNIFQDEDYVRDTWSRLQENQDSAMLAHFEQFLTKVMGNIRTSETQCNDLESALLTRRQKQEEQVERLYEEMEQQLRQEKDKLLAEERQKERKLREELELELKQKDQLLQLLMEKHAQLEAQLRNVNTNEAETKQENAKLLKELNRLEVRLVDSERSMQEMQRQADTMRQHSLEEKRRRAKQPHWTWPAMDTDSAETEPELDEGSAETEPELDEGSVSEKDWDSLPASGCQASESGGPAEDQRNESGLGASPMSGDSDSMMTEQHSDDASSAVDIPEGKPEHDQAPQLETQVEQSQASVEQPRQPVAPERV</sequence>
<evidence type="ECO:0000313" key="4">
    <source>
        <dbReference type="EMBL" id="JAR89276.1"/>
    </source>
</evidence>
<dbReference type="Gene3D" id="1.10.238.10">
    <property type="entry name" value="EF-hand"/>
    <property type="match status" value="1"/>
</dbReference>
<dbReference type="CDD" id="cd00051">
    <property type="entry name" value="EFh"/>
    <property type="match status" value="1"/>
</dbReference>
<dbReference type="AlphaFoldDB" id="A0A147BES1"/>
<dbReference type="PROSITE" id="PS50222">
    <property type="entry name" value="EF_HAND_2"/>
    <property type="match status" value="1"/>
</dbReference>
<dbReference type="SMART" id="SM00054">
    <property type="entry name" value="EFh"/>
    <property type="match status" value="2"/>
</dbReference>